<keyword evidence="5" id="KW-0190">Covalent protein-DNA linkage</keyword>
<dbReference type="InterPro" id="IPR003738">
    <property type="entry name" value="SRAP"/>
</dbReference>
<sequence length="221" mass="25550">MCGRFSLFLDAETLQREFNLTAIPADYFPRYNIAPGAPLLVVTDAQERRAEWMRWGLIPSWAKDATIGNRMINARAETLLEKPAFRNAFRRRRCLILGDGFFEWKRDDGKSATPFYFRLADGRPFAFAGLWESWRSPEGEDVRTCTIITCEPNELIASIHNRMPVILPPERCYAWLEDRDVEAIQALLKPLEANRLTFYEVSKAVNRPENDQPEIIQPVAR</sequence>
<comment type="similarity">
    <text evidence="1 8">Belongs to the SOS response-associated peptidase family.</text>
</comment>
<keyword evidence="6" id="KW-0238">DNA-binding</keyword>
<dbReference type="EMBL" id="DSYK01000202">
    <property type="protein sequence ID" value="HGS21002.1"/>
    <property type="molecule type" value="Genomic_DNA"/>
</dbReference>
<proteinExistence type="inferred from homology"/>
<evidence type="ECO:0000256" key="3">
    <source>
        <dbReference type="ARBA" id="ARBA00022763"/>
    </source>
</evidence>
<organism evidence="9">
    <name type="scientific">Anaerolinea thermolimosa</name>
    <dbReference type="NCBI Taxonomy" id="229919"/>
    <lineage>
        <taxon>Bacteria</taxon>
        <taxon>Bacillati</taxon>
        <taxon>Chloroflexota</taxon>
        <taxon>Anaerolineae</taxon>
        <taxon>Anaerolineales</taxon>
        <taxon>Anaerolineaceae</taxon>
        <taxon>Anaerolinea</taxon>
    </lineage>
</organism>
<accession>A0A7C4KG59</accession>
<gene>
    <name evidence="9" type="ORF">ENT37_03935</name>
</gene>
<dbReference type="PANTHER" id="PTHR13604:SF0">
    <property type="entry name" value="ABASIC SITE PROCESSING PROTEIN HMCES"/>
    <property type="match status" value="1"/>
</dbReference>
<comment type="caution">
    <text evidence="9">The sequence shown here is derived from an EMBL/GenBank/DDBJ whole genome shotgun (WGS) entry which is preliminary data.</text>
</comment>
<dbReference type="Gene3D" id="3.90.1680.10">
    <property type="entry name" value="SOS response associated peptidase-like"/>
    <property type="match status" value="1"/>
</dbReference>
<dbReference type="GO" id="GO:0008233">
    <property type="term" value="F:peptidase activity"/>
    <property type="evidence" value="ECO:0007669"/>
    <property type="project" value="UniProtKB-KW"/>
</dbReference>
<dbReference type="PANTHER" id="PTHR13604">
    <property type="entry name" value="DC12-RELATED"/>
    <property type="match status" value="1"/>
</dbReference>
<evidence type="ECO:0000256" key="6">
    <source>
        <dbReference type="ARBA" id="ARBA00023125"/>
    </source>
</evidence>
<dbReference type="GO" id="GO:0016829">
    <property type="term" value="F:lyase activity"/>
    <property type="evidence" value="ECO:0007669"/>
    <property type="project" value="UniProtKB-KW"/>
</dbReference>
<dbReference type="GO" id="GO:0003697">
    <property type="term" value="F:single-stranded DNA binding"/>
    <property type="evidence" value="ECO:0007669"/>
    <property type="project" value="InterPro"/>
</dbReference>
<dbReference type="InterPro" id="IPR036590">
    <property type="entry name" value="SRAP-like"/>
</dbReference>
<dbReference type="Pfam" id="PF02586">
    <property type="entry name" value="SRAP"/>
    <property type="match status" value="1"/>
</dbReference>
<keyword evidence="4 8" id="KW-0378">Hydrolase</keyword>
<evidence type="ECO:0000313" key="9">
    <source>
        <dbReference type="EMBL" id="HGS21002.1"/>
    </source>
</evidence>
<evidence type="ECO:0000256" key="2">
    <source>
        <dbReference type="ARBA" id="ARBA00022670"/>
    </source>
</evidence>
<keyword evidence="3" id="KW-0227">DNA damage</keyword>
<evidence type="ECO:0000256" key="7">
    <source>
        <dbReference type="ARBA" id="ARBA00023239"/>
    </source>
</evidence>
<keyword evidence="7" id="KW-0456">Lyase</keyword>
<evidence type="ECO:0000256" key="8">
    <source>
        <dbReference type="RuleBase" id="RU364100"/>
    </source>
</evidence>
<name>A0A7C4KG59_9CHLR</name>
<dbReference type="SUPFAM" id="SSF143081">
    <property type="entry name" value="BB1717-like"/>
    <property type="match status" value="1"/>
</dbReference>
<keyword evidence="2 8" id="KW-0645">Protease</keyword>
<reference evidence="9" key="1">
    <citation type="journal article" date="2020" name="mSystems">
        <title>Genome- and Community-Level Interaction Insights into Carbon Utilization and Element Cycling Functions of Hydrothermarchaeota in Hydrothermal Sediment.</title>
        <authorList>
            <person name="Zhou Z."/>
            <person name="Liu Y."/>
            <person name="Xu W."/>
            <person name="Pan J."/>
            <person name="Luo Z.H."/>
            <person name="Li M."/>
        </authorList>
    </citation>
    <scope>NUCLEOTIDE SEQUENCE [LARGE SCALE GENOMIC DNA]</scope>
    <source>
        <strain evidence="9">SpSt-573</strain>
    </source>
</reference>
<dbReference type="GO" id="GO:0006508">
    <property type="term" value="P:proteolysis"/>
    <property type="evidence" value="ECO:0007669"/>
    <property type="project" value="UniProtKB-KW"/>
</dbReference>
<evidence type="ECO:0000256" key="5">
    <source>
        <dbReference type="ARBA" id="ARBA00023124"/>
    </source>
</evidence>
<evidence type="ECO:0000256" key="4">
    <source>
        <dbReference type="ARBA" id="ARBA00022801"/>
    </source>
</evidence>
<dbReference type="GO" id="GO:0106300">
    <property type="term" value="P:protein-DNA covalent cross-linking repair"/>
    <property type="evidence" value="ECO:0007669"/>
    <property type="project" value="InterPro"/>
</dbReference>
<dbReference type="AlphaFoldDB" id="A0A7C4KG59"/>
<evidence type="ECO:0000256" key="1">
    <source>
        <dbReference type="ARBA" id="ARBA00008136"/>
    </source>
</evidence>
<dbReference type="EC" id="3.4.-.-" evidence="8"/>
<protein>
    <recommendedName>
        <fullName evidence="8">Abasic site processing protein</fullName>
        <ecNumber evidence="8">3.4.-.-</ecNumber>
    </recommendedName>
</protein>